<evidence type="ECO:0000313" key="3">
    <source>
        <dbReference type="Proteomes" id="UP000663814"/>
    </source>
</evidence>
<dbReference type="Pfam" id="PF05016">
    <property type="entry name" value="ParE_toxin"/>
    <property type="match status" value="1"/>
</dbReference>
<protein>
    <submittedName>
        <fullName evidence="2">Type II toxin-antitoxin system RelE/ParE family toxin</fullName>
    </submittedName>
</protein>
<evidence type="ECO:0000313" key="2">
    <source>
        <dbReference type="EMBL" id="MBZ9611803.1"/>
    </source>
</evidence>
<keyword evidence="1" id="KW-1277">Toxin-antitoxin system</keyword>
<dbReference type="Proteomes" id="UP000663814">
    <property type="component" value="Unassembled WGS sequence"/>
</dbReference>
<evidence type="ECO:0000256" key="1">
    <source>
        <dbReference type="ARBA" id="ARBA00022649"/>
    </source>
</evidence>
<dbReference type="RefSeq" id="WP_205311189.1">
    <property type="nucleotide sequence ID" value="NZ_JAERPS020000003.1"/>
</dbReference>
<dbReference type="EMBL" id="JAERPS020000003">
    <property type="protein sequence ID" value="MBZ9611803.1"/>
    <property type="molecule type" value="Genomic_DNA"/>
</dbReference>
<comment type="caution">
    <text evidence="2">The sequence shown here is derived from an EMBL/GenBank/DDBJ whole genome shotgun (WGS) entry which is preliminary data.</text>
</comment>
<gene>
    <name evidence="2" type="ORF">I4W93_009360</name>
</gene>
<reference evidence="2 3" key="2">
    <citation type="submission" date="2021-08" db="EMBL/GenBank/DDBJ databases">
        <title>Rheinheimera aquimaris sp. nov., isolated from seawater of the East Sea in Korea.</title>
        <authorList>
            <person name="Kim K.H."/>
            <person name="Wenting R."/>
            <person name="Kim K.R."/>
            <person name="Jeon C.O."/>
        </authorList>
    </citation>
    <scope>NUCLEOTIDE SEQUENCE [LARGE SCALE GENOMIC DNA]</scope>
    <source>
        <strain evidence="2 3">MA-13</strain>
    </source>
</reference>
<reference evidence="2 3" key="1">
    <citation type="submission" date="2020-12" db="EMBL/GenBank/DDBJ databases">
        <authorList>
            <person name="Ruan W."/>
            <person name="Khan S.A."/>
            <person name="Jeon C.O."/>
        </authorList>
    </citation>
    <scope>NUCLEOTIDE SEQUENCE [LARGE SCALE GENOMIC DNA]</scope>
    <source>
        <strain evidence="2 3">MA-13</strain>
    </source>
</reference>
<keyword evidence="3" id="KW-1185">Reference proteome</keyword>
<sequence>MSYIVQIRPEAEADIEEAALWYEEQQQGLGGRYLNEVVAAVQRIAAIPTLYPVVYRNLRRSLLHKFPFAVYFAEKEDVIVIHAVLHGSRHPKNWKFRSL</sequence>
<dbReference type="InterPro" id="IPR035093">
    <property type="entry name" value="RelE/ParE_toxin_dom_sf"/>
</dbReference>
<accession>A0ABS7XAP6</accession>
<dbReference type="InterPro" id="IPR007712">
    <property type="entry name" value="RelE/ParE_toxin"/>
</dbReference>
<organism evidence="2 3">
    <name type="scientific">Rheinheimera maricola</name>
    <dbReference type="NCBI Taxonomy" id="2793282"/>
    <lineage>
        <taxon>Bacteria</taxon>
        <taxon>Pseudomonadati</taxon>
        <taxon>Pseudomonadota</taxon>
        <taxon>Gammaproteobacteria</taxon>
        <taxon>Chromatiales</taxon>
        <taxon>Chromatiaceae</taxon>
        <taxon>Rheinheimera</taxon>
    </lineage>
</organism>
<name>A0ABS7XAP6_9GAMM</name>
<dbReference type="Gene3D" id="3.30.2310.20">
    <property type="entry name" value="RelE-like"/>
    <property type="match status" value="1"/>
</dbReference>
<proteinExistence type="predicted"/>